<evidence type="ECO:0000313" key="5">
    <source>
        <dbReference type="Proteomes" id="UP000050465"/>
    </source>
</evidence>
<feature type="compositionally biased region" description="Low complexity" evidence="2">
    <location>
        <begin position="44"/>
        <end position="56"/>
    </location>
</feature>
<comment type="caution">
    <text evidence="4">The sequence shown here is derived from an EMBL/GenBank/DDBJ whole genome shotgun (WGS) entry which is preliminary data.</text>
</comment>
<dbReference type="PATRIC" id="fig|1666911.3.peg.2409"/>
<gene>
    <name evidence="4" type="ORF">HLUCCA11_00165</name>
</gene>
<dbReference type="SUPFAM" id="SSF56300">
    <property type="entry name" value="Metallo-dependent phosphatases"/>
    <property type="match status" value="1"/>
</dbReference>
<reference evidence="4 5" key="1">
    <citation type="submission" date="2015-09" db="EMBL/GenBank/DDBJ databases">
        <title>Identification and resolution of microdiversity through metagenomic sequencing of parallel consortia.</title>
        <authorList>
            <person name="Nelson W.C."/>
            <person name="Romine M.F."/>
            <person name="Lindemann S.R."/>
        </authorList>
    </citation>
    <scope>NUCLEOTIDE SEQUENCE [LARGE SCALE GENOMIC DNA]</scope>
    <source>
        <strain evidence="4">Ana</strain>
    </source>
</reference>
<sequence>MRFASDPPIATKISRMNYRVRWQHPLVAKHGIDQTRLVIAPDPAAQDPAAQGPAAQDLDKRSLQDAAEKAQLGTAGFSFLVLGDSGTSRHLQDRPQRHVAQRLIEHSSACDFILHTGDVVYLTGSSEQYPDNFIKPYREFIVGGERPNKVCFDKMTFKLPFLPVLGNHDYYDLSIGIGLISKALTPLRKLLKKRINLDIGWHGSFQGEGYARAFLDCLELVGTAQLEGHFAKHYTHPTDTGRCLRYVPGKFTRLPNRYYSFRQGGVDFFALDSNTFNAPQPLPKTEEGRTQREKIQAFRRLLESEVRSLEEESNLLNIDIPEEAERANHIYAKLEQLEEQLHDIEMQLNASYRSNTVDTAQLDWLRDRLIASWQDPSAKGRVLYFHHPPYVTEKTKWFQAQTLAVRFHLRELLDQVDAAVGEESKGRPLVDLVLSGHAHCFEYLKTEETGHGDRNIPWVVCGGSGFSLRRQRQEGDVLEEFGQPVAKCHLFIGRSGTGNHKRRPYSALRVDVTYNDNPDIPKFELRPLVAERYQGKWRNYELGPIDTQANVSADSLSLPDPVTSEYVDTDELSAVN</sequence>
<evidence type="ECO:0000259" key="3">
    <source>
        <dbReference type="Pfam" id="PF00149"/>
    </source>
</evidence>
<feature type="region of interest" description="Disordered" evidence="2">
    <location>
        <begin position="44"/>
        <end position="65"/>
    </location>
</feature>
<dbReference type="InterPro" id="IPR004843">
    <property type="entry name" value="Calcineurin-like_PHP"/>
</dbReference>
<dbReference type="Proteomes" id="UP000050465">
    <property type="component" value="Unassembled WGS sequence"/>
</dbReference>
<protein>
    <submittedName>
        <fullName evidence="4">Calcineurin-like phosphoesterase</fullName>
    </submittedName>
</protein>
<name>A0A0P8DKR0_9CYAN</name>
<dbReference type="Gene3D" id="3.60.21.10">
    <property type="match status" value="2"/>
</dbReference>
<dbReference type="InterPro" id="IPR029052">
    <property type="entry name" value="Metallo-depent_PP-like"/>
</dbReference>
<keyword evidence="1" id="KW-0175">Coiled coil</keyword>
<accession>A0A0P8DKR0</accession>
<feature type="domain" description="Calcineurin-like phosphoesterase" evidence="3">
    <location>
        <begin position="78"/>
        <end position="174"/>
    </location>
</feature>
<dbReference type="InterPro" id="IPR051918">
    <property type="entry name" value="STPP_CPPED1"/>
</dbReference>
<evidence type="ECO:0000256" key="2">
    <source>
        <dbReference type="SAM" id="MobiDB-lite"/>
    </source>
</evidence>
<evidence type="ECO:0000256" key="1">
    <source>
        <dbReference type="SAM" id="Coils"/>
    </source>
</evidence>
<proteinExistence type="predicted"/>
<dbReference type="STRING" id="1666911.HLUCCA11_00165"/>
<feature type="region of interest" description="Disordered" evidence="2">
    <location>
        <begin position="552"/>
        <end position="576"/>
    </location>
</feature>
<evidence type="ECO:0000313" key="4">
    <source>
        <dbReference type="EMBL" id="KPQ37494.1"/>
    </source>
</evidence>
<feature type="coiled-coil region" evidence="1">
    <location>
        <begin position="292"/>
        <end position="354"/>
    </location>
</feature>
<dbReference type="EMBL" id="LJZR01000001">
    <property type="protein sequence ID" value="KPQ37494.1"/>
    <property type="molecule type" value="Genomic_DNA"/>
</dbReference>
<dbReference type="PANTHER" id="PTHR43143:SF1">
    <property type="entry name" value="SERINE_THREONINE-PROTEIN PHOSPHATASE CPPED1"/>
    <property type="match status" value="1"/>
</dbReference>
<dbReference type="GO" id="GO:0016787">
    <property type="term" value="F:hydrolase activity"/>
    <property type="evidence" value="ECO:0007669"/>
    <property type="project" value="InterPro"/>
</dbReference>
<dbReference type="Pfam" id="PF00149">
    <property type="entry name" value="Metallophos"/>
    <property type="match status" value="1"/>
</dbReference>
<organism evidence="4 5">
    <name type="scientific">Phormidesmis priestleyi Ana</name>
    <dbReference type="NCBI Taxonomy" id="1666911"/>
    <lineage>
        <taxon>Bacteria</taxon>
        <taxon>Bacillati</taxon>
        <taxon>Cyanobacteriota</taxon>
        <taxon>Cyanophyceae</taxon>
        <taxon>Leptolyngbyales</taxon>
        <taxon>Leptolyngbyaceae</taxon>
        <taxon>Phormidesmis</taxon>
    </lineage>
</organism>
<feature type="compositionally biased region" description="Acidic residues" evidence="2">
    <location>
        <begin position="567"/>
        <end position="576"/>
    </location>
</feature>
<dbReference type="AlphaFoldDB" id="A0A0P8DKR0"/>
<dbReference type="PANTHER" id="PTHR43143">
    <property type="entry name" value="METALLOPHOSPHOESTERASE, CALCINEURIN SUPERFAMILY"/>
    <property type="match status" value="1"/>
</dbReference>